<dbReference type="STRING" id="1507870.A0A1V8TE70"/>
<dbReference type="AlphaFoldDB" id="A0A1V8TE70"/>
<keyword evidence="3" id="KW-1185">Reference proteome</keyword>
<evidence type="ECO:0000259" key="1">
    <source>
        <dbReference type="Pfam" id="PF22998"/>
    </source>
</evidence>
<dbReference type="InterPro" id="IPR016181">
    <property type="entry name" value="Acyl_CoA_acyltransferase"/>
</dbReference>
<evidence type="ECO:0000313" key="3">
    <source>
        <dbReference type="Proteomes" id="UP000192596"/>
    </source>
</evidence>
<evidence type="ECO:0000313" key="2">
    <source>
        <dbReference type="EMBL" id="OQO09680.1"/>
    </source>
</evidence>
<dbReference type="PANTHER" id="PTHR34815:SF4">
    <property type="entry name" value="N-ACETYLTRANSFERASE DOMAIN-CONTAINING PROTEIN"/>
    <property type="match status" value="1"/>
</dbReference>
<feature type="domain" description="LYC1 C-terminal" evidence="1">
    <location>
        <begin position="168"/>
        <end position="388"/>
    </location>
</feature>
<dbReference type="Pfam" id="PF22998">
    <property type="entry name" value="GNAT_LYC1-like"/>
    <property type="match status" value="1"/>
</dbReference>
<proteinExistence type="predicted"/>
<dbReference type="Gene3D" id="3.40.630.30">
    <property type="match status" value="1"/>
</dbReference>
<protein>
    <recommendedName>
        <fullName evidence="1">LYC1 C-terminal domain-containing protein</fullName>
    </recommendedName>
</protein>
<dbReference type="FunCoup" id="A0A1V8TE70">
    <property type="interactions" value="160"/>
</dbReference>
<dbReference type="OrthoDB" id="2020070at2759"/>
<dbReference type="InterPro" id="IPR055100">
    <property type="entry name" value="GNAT_LYC1-like"/>
</dbReference>
<dbReference type="InParanoid" id="A0A1V8TE70"/>
<dbReference type="EMBL" id="NAJO01000010">
    <property type="protein sequence ID" value="OQO09680.1"/>
    <property type="molecule type" value="Genomic_DNA"/>
</dbReference>
<organism evidence="2 3">
    <name type="scientific">Cryoendolithus antarcticus</name>
    <dbReference type="NCBI Taxonomy" id="1507870"/>
    <lineage>
        <taxon>Eukaryota</taxon>
        <taxon>Fungi</taxon>
        <taxon>Dikarya</taxon>
        <taxon>Ascomycota</taxon>
        <taxon>Pezizomycotina</taxon>
        <taxon>Dothideomycetes</taxon>
        <taxon>Dothideomycetidae</taxon>
        <taxon>Cladosporiales</taxon>
        <taxon>Cladosporiaceae</taxon>
        <taxon>Cryoendolithus</taxon>
    </lineage>
</organism>
<dbReference type="Proteomes" id="UP000192596">
    <property type="component" value="Unassembled WGS sequence"/>
</dbReference>
<accession>A0A1V8TE70</accession>
<reference evidence="3" key="1">
    <citation type="submission" date="2017-03" db="EMBL/GenBank/DDBJ databases">
        <title>Genomes of endolithic fungi from Antarctica.</title>
        <authorList>
            <person name="Coleine C."/>
            <person name="Masonjones S."/>
            <person name="Stajich J.E."/>
        </authorList>
    </citation>
    <scope>NUCLEOTIDE SEQUENCE [LARGE SCALE GENOMIC DNA]</scope>
    <source>
        <strain evidence="3">CCFEE 5527</strain>
    </source>
</reference>
<dbReference type="PANTHER" id="PTHR34815">
    <property type="entry name" value="LYSINE ACETYLTRANSFERASE"/>
    <property type="match status" value="1"/>
</dbReference>
<comment type="caution">
    <text evidence="2">The sequence shown here is derived from an EMBL/GenBank/DDBJ whole genome shotgun (WGS) entry which is preliminary data.</text>
</comment>
<gene>
    <name evidence="2" type="ORF">B0A48_05082</name>
</gene>
<dbReference type="InterPro" id="IPR053013">
    <property type="entry name" value="LAT"/>
</dbReference>
<dbReference type="SUPFAM" id="SSF55729">
    <property type="entry name" value="Acyl-CoA N-acyltransferases (Nat)"/>
    <property type="match status" value="1"/>
</dbReference>
<sequence>MSSLPDANSSEISLVVATPSENLAQTHANSVEWRGALSLDAYLKREALLLTQDLTRDNGLTAWMLVHTPPGSSERRVLCGCESIRKRALVKSGKGVVREVVAHGVASVFCEESRRGRGYAGRMMELLGERLEGWGKGEGQEVAFSALWSDIGKNFYAARGWKAMPSAHIALPAESIATPTGLPLSSPLKASDLAPLCKADEALLRSRLAKQSSPKTTVALLPDLRTFDWHHAREDFIAMELHSRNPEIKGAIVGTEEGKRAWCIWTKVWTNPSEKADDTLHILRLVVEDAAYDSFAAAGSSTSKSQVNGHAGKDNVVQQISALLVAAQHEAKDWGMQHVELWNPTALALEAANAVIPETKVVAREKESICSLRWYGEGSGEDVDWVCNFITVIVQILSADITPLHFPNNEFKVTRRVE</sequence>
<name>A0A1V8TE70_9PEZI</name>